<dbReference type="Proteomes" id="UP001597475">
    <property type="component" value="Unassembled WGS sequence"/>
</dbReference>
<sequence length="93" mass="10598">MRKPSAIRRLTKRSNIIADRLRLARRLHEPPLTLQATSELVTAKTGYTITKTMLIRIEGNQRSVYDYEVLALAEALNVDVRFLLGQTEDPATF</sequence>
<evidence type="ECO:0000313" key="2">
    <source>
        <dbReference type="EMBL" id="MFD2609188.1"/>
    </source>
</evidence>
<organism evidence="2 3">
    <name type="scientific">Deinococcus taklimakanensis</name>
    <dbReference type="NCBI Taxonomy" id="536443"/>
    <lineage>
        <taxon>Bacteria</taxon>
        <taxon>Thermotogati</taxon>
        <taxon>Deinococcota</taxon>
        <taxon>Deinococci</taxon>
        <taxon>Deinococcales</taxon>
        <taxon>Deinococcaceae</taxon>
        <taxon>Deinococcus</taxon>
    </lineage>
</organism>
<dbReference type="PROSITE" id="PS50943">
    <property type="entry name" value="HTH_CROC1"/>
    <property type="match status" value="1"/>
</dbReference>
<accession>A0ABW5P220</accession>
<name>A0ABW5P220_9DEIO</name>
<dbReference type="InterPro" id="IPR010982">
    <property type="entry name" value="Lambda_DNA-bd_dom_sf"/>
</dbReference>
<dbReference type="SUPFAM" id="SSF47413">
    <property type="entry name" value="lambda repressor-like DNA-binding domains"/>
    <property type="match status" value="1"/>
</dbReference>
<feature type="domain" description="HTH cro/C1-type" evidence="1">
    <location>
        <begin position="49"/>
        <end position="83"/>
    </location>
</feature>
<dbReference type="Gene3D" id="1.10.260.40">
    <property type="entry name" value="lambda repressor-like DNA-binding domains"/>
    <property type="match status" value="1"/>
</dbReference>
<reference evidence="3" key="1">
    <citation type="journal article" date="2019" name="Int. J. Syst. Evol. Microbiol.">
        <title>The Global Catalogue of Microorganisms (GCM) 10K type strain sequencing project: providing services to taxonomists for standard genome sequencing and annotation.</title>
        <authorList>
            <consortium name="The Broad Institute Genomics Platform"/>
            <consortium name="The Broad Institute Genome Sequencing Center for Infectious Disease"/>
            <person name="Wu L."/>
            <person name="Ma J."/>
        </authorList>
    </citation>
    <scope>NUCLEOTIDE SEQUENCE [LARGE SCALE GENOMIC DNA]</scope>
    <source>
        <strain evidence="3">KCTC 33842</strain>
    </source>
</reference>
<comment type="caution">
    <text evidence="2">The sequence shown here is derived from an EMBL/GenBank/DDBJ whole genome shotgun (WGS) entry which is preliminary data.</text>
</comment>
<dbReference type="InterPro" id="IPR001387">
    <property type="entry name" value="Cro/C1-type_HTH"/>
</dbReference>
<dbReference type="EMBL" id="JBHUMK010000029">
    <property type="protein sequence ID" value="MFD2609188.1"/>
    <property type="molecule type" value="Genomic_DNA"/>
</dbReference>
<evidence type="ECO:0000313" key="3">
    <source>
        <dbReference type="Proteomes" id="UP001597475"/>
    </source>
</evidence>
<gene>
    <name evidence="2" type="ORF">ACFSR9_07015</name>
</gene>
<protein>
    <submittedName>
        <fullName evidence="2">Helix-turn-helix domain-containing protein</fullName>
    </submittedName>
</protein>
<evidence type="ECO:0000259" key="1">
    <source>
        <dbReference type="PROSITE" id="PS50943"/>
    </source>
</evidence>
<keyword evidence="3" id="KW-1185">Reference proteome</keyword>
<proteinExistence type="predicted"/>
<dbReference type="RefSeq" id="WP_386844357.1">
    <property type="nucleotide sequence ID" value="NZ_JBHUMK010000029.1"/>
</dbReference>